<dbReference type="SUPFAM" id="SSF56281">
    <property type="entry name" value="Metallo-hydrolase/oxidoreductase"/>
    <property type="match status" value="1"/>
</dbReference>
<keyword evidence="3" id="KW-1185">Reference proteome</keyword>
<comment type="caution">
    <text evidence="2">The sequence shown here is derived from an EMBL/GenBank/DDBJ whole genome shotgun (WGS) entry which is preliminary data.</text>
</comment>
<accession>V6KGT7</accession>
<name>V6KGT7_STRRC</name>
<dbReference type="HOGENOM" id="CLU_1659787_0_0_11"/>
<evidence type="ECO:0000313" key="2">
    <source>
        <dbReference type="EMBL" id="EST30656.1"/>
    </source>
</evidence>
<dbReference type="PANTHER" id="PTHR42951">
    <property type="entry name" value="METALLO-BETA-LACTAMASE DOMAIN-CONTAINING"/>
    <property type="match status" value="1"/>
</dbReference>
<dbReference type="PANTHER" id="PTHR42951:SF4">
    <property type="entry name" value="ACYL-COENZYME A THIOESTERASE MBLAC2"/>
    <property type="match status" value="1"/>
</dbReference>
<dbReference type="AlphaFoldDB" id="V6KGT7"/>
<dbReference type="STRING" id="1352936.M878_18230"/>
<reference evidence="2 3" key="1">
    <citation type="journal article" date="2014" name="Genome Announc.">
        <title>Draft Genome Sequence of Streptomyces roseochromogenes subsp. oscitans DS 12.976, Producer of the Aminocoumarin Antibiotic Clorobiocin.</title>
        <authorList>
            <person name="Ruckert C."/>
            <person name="Kalinowski J."/>
            <person name="Heide L."/>
            <person name="Apel A.K."/>
        </authorList>
    </citation>
    <scope>NUCLEOTIDE SEQUENCE [LARGE SCALE GENOMIC DNA]</scope>
    <source>
        <strain evidence="2 3">DS 12.976</strain>
    </source>
</reference>
<dbReference type="InterPro" id="IPR001279">
    <property type="entry name" value="Metallo-B-lactamas"/>
</dbReference>
<dbReference type="SMART" id="SM00849">
    <property type="entry name" value="Lactamase_B"/>
    <property type="match status" value="1"/>
</dbReference>
<dbReference type="EMBL" id="AWQX01000158">
    <property type="protein sequence ID" value="EST30656.1"/>
    <property type="molecule type" value="Genomic_DNA"/>
</dbReference>
<dbReference type="PATRIC" id="fig|1352936.5.peg.3828"/>
<dbReference type="Pfam" id="PF00753">
    <property type="entry name" value="Lactamase_B"/>
    <property type="match status" value="1"/>
</dbReference>
<dbReference type="InterPro" id="IPR036866">
    <property type="entry name" value="RibonucZ/Hydroxyglut_hydro"/>
</dbReference>
<evidence type="ECO:0000313" key="3">
    <source>
        <dbReference type="Proteomes" id="UP000017984"/>
    </source>
</evidence>
<feature type="domain" description="Metallo-beta-lactamase" evidence="1">
    <location>
        <begin position="5"/>
        <end position="138"/>
    </location>
</feature>
<evidence type="ECO:0000259" key="1">
    <source>
        <dbReference type="SMART" id="SM00849"/>
    </source>
</evidence>
<organism evidence="2 3">
    <name type="scientific">Streptomyces roseochromogenus subsp. oscitans DS 12.976</name>
    <dbReference type="NCBI Taxonomy" id="1352936"/>
    <lineage>
        <taxon>Bacteria</taxon>
        <taxon>Bacillati</taxon>
        <taxon>Actinomycetota</taxon>
        <taxon>Actinomycetes</taxon>
        <taxon>Kitasatosporales</taxon>
        <taxon>Streptomycetaceae</taxon>
        <taxon>Streptomyces</taxon>
    </lineage>
</organism>
<dbReference type="InterPro" id="IPR050855">
    <property type="entry name" value="NDM-1-like"/>
</dbReference>
<dbReference type="Gene3D" id="3.60.15.10">
    <property type="entry name" value="Ribonuclease Z/Hydroxyacylglutathione hydrolase-like"/>
    <property type="match status" value="1"/>
</dbReference>
<sequence length="159" mass="17048">MLAAGVPASLYGPELYARLGIDAGGAPVPDLLIDALPHPGYDPRTHRVDPLPVTRTLLDGDTLAVGGRTLTVLHLPGHTPGCIALYEERTGALYTGDVLYDGELIDDLPESDPPAYRRSLARLERLVDLGVRVVLPGHGRPFGPDRLRDLAGAYARRPC</sequence>
<protein>
    <recommendedName>
        <fullName evidence="1">Metallo-beta-lactamase domain-containing protein</fullName>
    </recommendedName>
</protein>
<proteinExistence type="predicted"/>
<gene>
    <name evidence="2" type="ORF">M878_18230</name>
</gene>
<dbReference type="Proteomes" id="UP000017984">
    <property type="component" value="Chromosome"/>
</dbReference>